<reference evidence="2 3" key="1">
    <citation type="submission" date="2019-03" db="EMBL/GenBank/DDBJ databases">
        <title>First draft genome of Liparis tanakae, snailfish: a comprehensive survey of snailfish specific genes.</title>
        <authorList>
            <person name="Kim W."/>
            <person name="Song I."/>
            <person name="Jeong J.-H."/>
            <person name="Kim D."/>
            <person name="Kim S."/>
            <person name="Ryu S."/>
            <person name="Song J.Y."/>
            <person name="Lee S.K."/>
        </authorList>
    </citation>
    <scope>NUCLEOTIDE SEQUENCE [LARGE SCALE GENOMIC DNA]</scope>
    <source>
        <tissue evidence="2">Muscle</tissue>
    </source>
</reference>
<keyword evidence="3" id="KW-1185">Reference proteome</keyword>
<name>A0A4Z2I5F3_9TELE</name>
<dbReference type="AlphaFoldDB" id="A0A4Z2I5F3"/>
<comment type="caution">
    <text evidence="2">The sequence shown here is derived from an EMBL/GenBank/DDBJ whole genome shotgun (WGS) entry which is preliminary data.</text>
</comment>
<sequence length="87" mass="9320">MAVLHGGVREADPPDEERDFSSSQSFVAGRQNIISVGSLWGLSISPSFRLSMRPVSTVCPGRTAVGRPGVCTLSQCQPAICAQCWLR</sequence>
<organism evidence="2 3">
    <name type="scientific">Liparis tanakae</name>
    <name type="common">Tanaka's snailfish</name>
    <dbReference type="NCBI Taxonomy" id="230148"/>
    <lineage>
        <taxon>Eukaryota</taxon>
        <taxon>Metazoa</taxon>
        <taxon>Chordata</taxon>
        <taxon>Craniata</taxon>
        <taxon>Vertebrata</taxon>
        <taxon>Euteleostomi</taxon>
        <taxon>Actinopterygii</taxon>
        <taxon>Neopterygii</taxon>
        <taxon>Teleostei</taxon>
        <taxon>Neoteleostei</taxon>
        <taxon>Acanthomorphata</taxon>
        <taxon>Eupercaria</taxon>
        <taxon>Perciformes</taxon>
        <taxon>Cottioidei</taxon>
        <taxon>Cottales</taxon>
        <taxon>Liparidae</taxon>
        <taxon>Liparis</taxon>
    </lineage>
</organism>
<accession>A0A4Z2I5F3</accession>
<evidence type="ECO:0000256" key="1">
    <source>
        <dbReference type="SAM" id="MobiDB-lite"/>
    </source>
</evidence>
<dbReference type="EMBL" id="SRLO01000130">
    <property type="protein sequence ID" value="TNN73001.1"/>
    <property type="molecule type" value="Genomic_DNA"/>
</dbReference>
<proteinExistence type="predicted"/>
<protein>
    <submittedName>
        <fullName evidence="2">Uncharacterized protein</fullName>
    </submittedName>
</protein>
<feature type="region of interest" description="Disordered" evidence="1">
    <location>
        <begin position="1"/>
        <end position="24"/>
    </location>
</feature>
<gene>
    <name evidence="2" type="ORF">EYF80_016791</name>
</gene>
<evidence type="ECO:0000313" key="2">
    <source>
        <dbReference type="EMBL" id="TNN73001.1"/>
    </source>
</evidence>
<dbReference type="Proteomes" id="UP000314294">
    <property type="component" value="Unassembled WGS sequence"/>
</dbReference>
<evidence type="ECO:0000313" key="3">
    <source>
        <dbReference type="Proteomes" id="UP000314294"/>
    </source>
</evidence>